<dbReference type="AlphaFoldDB" id="A0A0G4E4X9"/>
<organism evidence="2">
    <name type="scientific">Pseudomonas fluorescens (strain SBW25)</name>
    <dbReference type="NCBI Taxonomy" id="216595"/>
    <lineage>
        <taxon>Bacteria</taxon>
        <taxon>Pseudomonadati</taxon>
        <taxon>Pseudomonadota</taxon>
        <taxon>Gammaproteobacteria</taxon>
        <taxon>Pseudomonadales</taxon>
        <taxon>Pseudomonadaceae</taxon>
        <taxon>Pseudomonas</taxon>
    </lineage>
</organism>
<evidence type="ECO:0000313" key="2">
    <source>
        <dbReference type="EMBL" id="CEK41992.1"/>
    </source>
</evidence>
<feature type="region of interest" description="Disordered" evidence="1">
    <location>
        <begin position="79"/>
        <end position="98"/>
    </location>
</feature>
<protein>
    <submittedName>
        <fullName evidence="2">Uncharacterized protein</fullName>
    </submittedName>
</protein>
<gene>
    <name evidence="2" type="ORF">PQBR57_0039</name>
</gene>
<feature type="compositionally biased region" description="Basic and acidic residues" evidence="1">
    <location>
        <begin position="41"/>
        <end position="51"/>
    </location>
</feature>
<proteinExistence type="predicted"/>
<keyword evidence="2" id="KW-0614">Plasmid</keyword>
<accession>A0A0G4E4X9</accession>
<name>A0A0G4E4X9_PSEFS</name>
<dbReference type="EMBL" id="LN713926">
    <property type="protein sequence ID" value="CEK41992.1"/>
    <property type="molecule type" value="Genomic_DNA"/>
</dbReference>
<sequence length="423" mass="44882">MGGGCVSKNPEWLTAPTGAFCARGLNDDCLKDLAEKSYADATAKEVEDRKAAQAPAPVMPDQDRPADADVDSLFNVPELPASPEGVTAPATVPATSKPSELRDLHWPQVKQLLIVPSLIIPPLLAPTLKFDIQIPAKHAEVISTAFSDAHGAGLETNDQAQKKVDDSIPSLAFGIAAIGATAKGAEGYLPSDQVVESKQAGSLLNVGSGPVTDAQIGKVSKIADKALRADTLTGLLSLHSRSMTDVQINGVLNELYSLDRGKYANALIVKLPGLLKVGDLERAKALRGLLLKSPATIDRPFSMLAFVATCYTMAGMKQDSGDIVREAIRNGVELSADDQKLVSLSITIANGSYPMMQEFYDFESDNARLSAYLTIAVVARQLDMPGVARHAIADAVKFIQKTAVKVDRQKALSQILSVTPGIM</sequence>
<reference evidence="2" key="2">
    <citation type="submission" date="2015-06" db="EMBL/GenBank/DDBJ databases">
        <title>Environmentally co-occuring mercury resistance plasmids are genetically and phenotypically diverse and confer variable context-dependent fitness effects.</title>
        <authorList>
            <person name="Hall J.P.J."/>
            <person name="Harrison E."/>
            <person name="Lilley A.K."/>
            <person name="Paterson S."/>
            <person name="Spiers A.J."/>
            <person name="Brockhurst M.A."/>
        </authorList>
    </citation>
    <scope>NUCLEOTIDE SEQUENCE [LARGE SCALE GENOMIC DNA]</scope>
    <source>
        <strain evidence="2">SBW25</strain>
        <plasmid evidence="2">pQBR57</plasmid>
    </source>
</reference>
<reference evidence="2" key="1">
    <citation type="submission" date="2014-12" db="EMBL/GenBank/DDBJ databases">
        <authorList>
            <person name="Hall J."/>
        </authorList>
    </citation>
    <scope>NUCLEOTIDE SEQUENCE [LARGE SCALE GENOMIC DNA]</scope>
    <source>
        <strain evidence="2">SBW25</strain>
        <plasmid evidence="2">pQBR57</plasmid>
    </source>
</reference>
<evidence type="ECO:0000256" key="1">
    <source>
        <dbReference type="SAM" id="MobiDB-lite"/>
    </source>
</evidence>
<feature type="region of interest" description="Disordered" evidence="1">
    <location>
        <begin position="41"/>
        <end position="66"/>
    </location>
</feature>
<geneLocation type="plasmid" evidence="2">
    <name>pQBR57</name>
</geneLocation>